<proteinExistence type="predicted"/>
<feature type="region of interest" description="Disordered" evidence="1">
    <location>
        <begin position="458"/>
        <end position="483"/>
    </location>
</feature>
<gene>
    <name evidence="2" type="ORF">CANTADRAFT_49849</name>
</gene>
<feature type="compositionally biased region" description="Low complexity" evidence="1">
    <location>
        <begin position="458"/>
        <end position="468"/>
    </location>
</feature>
<evidence type="ECO:0000313" key="3">
    <source>
        <dbReference type="Proteomes" id="UP000094285"/>
    </source>
</evidence>
<feature type="region of interest" description="Disordered" evidence="1">
    <location>
        <begin position="240"/>
        <end position="278"/>
    </location>
</feature>
<dbReference type="RefSeq" id="XP_020065244.1">
    <property type="nucleotide sequence ID" value="XM_020209762.1"/>
</dbReference>
<sequence>MADVEPYEDPIIRLIQDPNLNRDKAKTSELIKIISGFPLAERKVSKLCLSTFAILQTLEKLSLTFKSWEFLSLDFNSEYHFSNQDDKLKRFNNNVADKVITTCNEMNKKLNRISIDIDSITKASRTLSPVEYISDSGTLLTSLVLRSIKLKNEVVDNLTVAYLKAKLILIGKDLEAMLMDAEDDTTILTYKNFIVNLLKQLNSAIELEDAESKYECLAVMNDMEKMFDAFKLEKVREVAVRKSKDEEPEDTENDQEELHPHNSTPNTQQLVSDDDVDFDYSDSDVGSNSLYSSTLSQPPMIHSITKSHVDSSPRVTRRDSVSSLSTSTLLHKTTISDEMPYLMTAFSSAKNIEEDISHFQEEEKIVPQFKKRPEKEYRSREKEVEKKEKHFYSHKPKLPENSLYSESVILSQPTPGSSPASSYLFSNNSLLSKLGIKPQVITTDVPHGKELAVTGKLNQPQQQQKLPLAIEASDDEDTNKENKKLLTPLTKANLETHTFSKLTPENGFADYVD</sequence>
<dbReference type="EMBL" id="KV453911">
    <property type="protein sequence ID" value="ODV80122.1"/>
    <property type="molecule type" value="Genomic_DNA"/>
</dbReference>
<dbReference type="GeneID" id="30983898"/>
<dbReference type="OrthoDB" id="4021219at2759"/>
<protein>
    <submittedName>
        <fullName evidence="2">Uncharacterized protein</fullName>
    </submittedName>
</protein>
<keyword evidence="3" id="KW-1185">Reference proteome</keyword>
<reference evidence="3" key="1">
    <citation type="submission" date="2016-05" db="EMBL/GenBank/DDBJ databases">
        <title>Comparative genomics of biotechnologically important yeasts.</title>
        <authorList>
            <consortium name="DOE Joint Genome Institute"/>
            <person name="Riley R."/>
            <person name="Haridas S."/>
            <person name="Wolfe K.H."/>
            <person name="Lopes M.R."/>
            <person name="Hittinger C.T."/>
            <person name="Goker M."/>
            <person name="Salamov A."/>
            <person name="Wisecaver J."/>
            <person name="Long T.M."/>
            <person name="Aerts A.L."/>
            <person name="Barry K."/>
            <person name="Choi C."/>
            <person name="Clum A."/>
            <person name="Coughlan A.Y."/>
            <person name="Deshpande S."/>
            <person name="Douglass A.P."/>
            <person name="Hanson S.J."/>
            <person name="Klenk H.-P."/>
            <person name="Labutti K."/>
            <person name="Lapidus A."/>
            <person name="Lindquist E."/>
            <person name="Lipzen A."/>
            <person name="Meier-Kolthoff J.P."/>
            <person name="Ohm R.A."/>
            <person name="Otillar R.P."/>
            <person name="Pangilinan J."/>
            <person name="Peng Y."/>
            <person name="Rokas A."/>
            <person name="Rosa C.A."/>
            <person name="Scheuner C."/>
            <person name="Sibirny A.A."/>
            <person name="Slot J.C."/>
            <person name="Stielow J.B."/>
            <person name="Sun H."/>
            <person name="Kurtzman C.P."/>
            <person name="Blackwell M."/>
            <person name="Grigoriev I.V."/>
            <person name="Jeffries T.W."/>
        </authorList>
    </citation>
    <scope>NUCLEOTIDE SEQUENCE [LARGE SCALE GENOMIC DNA]</scope>
    <source>
        <strain evidence="3">NRRL Y-17324</strain>
    </source>
</reference>
<accession>A0A1E4SL09</accession>
<feature type="compositionally biased region" description="Acidic residues" evidence="1">
    <location>
        <begin position="246"/>
        <end position="255"/>
    </location>
</feature>
<name>A0A1E4SL09_9ASCO</name>
<dbReference type="Proteomes" id="UP000094285">
    <property type="component" value="Unassembled WGS sequence"/>
</dbReference>
<evidence type="ECO:0000313" key="2">
    <source>
        <dbReference type="EMBL" id="ODV80122.1"/>
    </source>
</evidence>
<evidence type="ECO:0000256" key="1">
    <source>
        <dbReference type="SAM" id="MobiDB-lite"/>
    </source>
</evidence>
<feature type="compositionally biased region" description="Polar residues" evidence="1">
    <location>
        <begin position="261"/>
        <end position="270"/>
    </location>
</feature>
<organism evidence="2 3">
    <name type="scientific">Suhomyces tanzawaensis NRRL Y-17324</name>
    <dbReference type="NCBI Taxonomy" id="984487"/>
    <lineage>
        <taxon>Eukaryota</taxon>
        <taxon>Fungi</taxon>
        <taxon>Dikarya</taxon>
        <taxon>Ascomycota</taxon>
        <taxon>Saccharomycotina</taxon>
        <taxon>Pichiomycetes</taxon>
        <taxon>Debaryomycetaceae</taxon>
        <taxon>Suhomyces</taxon>
    </lineage>
</organism>
<dbReference type="AlphaFoldDB" id="A0A1E4SL09"/>